<dbReference type="Pfam" id="PF00069">
    <property type="entry name" value="Pkinase"/>
    <property type="match status" value="1"/>
</dbReference>
<dbReference type="GO" id="GO:0034220">
    <property type="term" value="P:monoatomic ion transmembrane transport"/>
    <property type="evidence" value="ECO:0007669"/>
    <property type="project" value="UniProtKB-KW"/>
</dbReference>
<protein>
    <submittedName>
        <fullName evidence="6">Sodium channel protein type 11 subunit alpha</fullName>
    </submittedName>
</protein>
<dbReference type="PROSITE" id="PS50011">
    <property type="entry name" value="PROTEIN_KINASE_DOM"/>
    <property type="match status" value="1"/>
</dbReference>
<dbReference type="PROSITE" id="PS00107">
    <property type="entry name" value="PROTEIN_KINASE_ATP"/>
    <property type="match status" value="1"/>
</dbReference>
<dbReference type="SUPFAM" id="SSF56112">
    <property type="entry name" value="Protein kinase-like (PK-like)"/>
    <property type="match status" value="1"/>
</dbReference>
<dbReference type="InterPro" id="IPR000719">
    <property type="entry name" value="Prot_kinase_dom"/>
</dbReference>
<dbReference type="GO" id="GO:0004672">
    <property type="term" value="F:protein kinase activity"/>
    <property type="evidence" value="ECO:0007669"/>
    <property type="project" value="InterPro"/>
</dbReference>
<gene>
    <name evidence="4" type="ORF">C1SCF055_LOCUS5795</name>
</gene>
<organism evidence="4">
    <name type="scientific">Cladocopium goreaui</name>
    <dbReference type="NCBI Taxonomy" id="2562237"/>
    <lineage>
        <taxon>Eukaryota</taxon>
        <taxon>Sar</taxon>
        <taxon>Alveolata</taxon>
        <taxon>Dinophyceae</taxon>
        <taxon>Suessiales</taxon>
        <taxon>Symbiodiniaceae</taxon>
        <taxon>Cladocopium</taxon>
    </lineage>
</organism>
<dbReference type="AlphaFoldDB" id="A0A9P1BQH1"/>
<dbReference type="EMBL" id="CAMXCT020000358">
    <property type="protein sequence ID" value="CAL1131047.1"/>
    <property type="molecule type" value="Genomic_DNA"/>
</dbReference>
<evidence type="ECO:0000313" key="7">
    <source>
        <dbReference type="Proteomes" id="UP001152797"/>
    </source>
</evidence>
<feature type="domain" description="Protein kinase" evidence="3">
    <location>
        <begin position="72"/>
        <end position="198"/>
    </location>
</feature>
<sequence>MLSSWIWLCALSTVVMAFRQLEDDQALQQEVEFFDRPLTPSFRPERLISDDEKVPPIPSALLEQQGCSKQYNSTGKLLGEGNWGKVYEVEEQGSKKHFALKMVSASSQQGKAVMEHEAQVMLAANQHSCSHVIPLITPAPCVDGKQQHYSFVTTLLPYDLFKWRNQQTSRVKLQHCYPVVARAVYDGLKCLHASGYIH</sequence>
<keyword evidence="6" id="KW-0407">Ion channel</keyword>
<keyword evidence="6" id="KW-0406">Ion transport</keyword>
<keyword evidence="2" id="KW-0732">Signal</keyword>
<name>A0A9P1BQH1_9DINO</name>
<evidence type="ECO:0000256" key="2">
    <source>
        <dbReference type="SAM" id="SignalP"/>
    </source>
</evidence>
<reference evidence="4" key="1">
    <citation type="submission" date="2022-10" db="EMBL/GenBank/DDBJ databases">
        <authorList>
            <person name="Chen Y."/>
            <person name="Dougan E. K."/>
            <person name="Chan C."/>
            <person name="Rhodes N."/>
            <person name="Thang M."/>
        </authorList>
    </citation>
    <scope>NUCLEOTIDE SEQUENCE</scope>
</reference>
<dbReference type="GO" id="GO:0005524">
    <property type="term" value="F:ATP binding"/>
    <property type="evidence" value="ECO:0007669"/>
    <property type="project" value="UniProtKB-UniRule"/>
</dbReference>
<evidence type="ECO:0000313" key="6">
    <source>
        <dbReference type="EMBL" id="CAL4764984.1"/>
    </source>
</evidence>
<evidence type="ECO:0000313" key="4">
    <source>
        <dbReference type="EMBL" id="CAI3977672.1"/>
    </source>
</evidence>
<dbReference type="EMBL" id="CAMXCT010000358">
    <property type="protein sequence ID" value="CAI3977672.1"/>
    <property type="molecule type" value="Genomic_DNA"/>
</dbReference>
<dbReference type="InterPro" id="IPR017441">
    <property type="entry name" value="Protein_kinase_ATP_BS"/>
</dbReference>
<keyword evidence="1" id="KW-0547">Nucleotide-binding</keyword>
<accession>A0A9P1BQH1</accession>
<dbReference type="Gene3D" id="1.10.510.10">
    <property type="entry name" value="Transferase(Phosphotransferase) domain 1"/>
    <property type="match status" value="1"/>
</dbReference>
<reference evidence="5" key="2">
    <citation type="submission" date="2024-04" db="EMBL/GenBank/DDBJ databases">
        <authorList>
            <person name="Chen Y."/>
            <person name="Shah S."/>
            <person name="Dougan E. K."/>
            <person name="Thang M."/>
            <person name="Chan C."/>
        </authorList>
    </citation>
    <scope>NUCLEOTIDE SEQUENCE [LARGE SCALE GENOMIC DNA]</scope>
</reference>
<proteinExistence type="predicted"/>
<evidence type="ECO:0000256" key="1">
    <source>
        <dbReference type="PROSITE-ProRule" id="PRU10141"/>
    </source>
</evidence>
<evidence type="ECO:0000259" key="3">
    <source>
        <dbReference type="PROSITE" id="PS50011"/>
    </source>
</evidence>
<comment type="caution">
    <text evidence="4">The sequence shown here is derived from an EMBL/GenBank/DDBJ whole genome shotgun (WGS) entry which is preliminary data.</text>
</comment>
<evidence type="ECO:0000313" key="5">
    <source>
        <dbReference type="EMBL" id="CAL1131047.1"/>
    </source>
</evidence>
<keyword evidence="6" id="KW-0813">Transport</keyword>
<keyword evidence="1" id="KW-0067">ATP-binding</keyword>
<keyword evidence="7" id="KW-1185">Reference proteome</keyword>
<dbReference type="EMBL" id="CAMXCT030000358">
    <property type="protein sequence ID" value="CAL4764984.1"/>
    <property type="molecule type" value="Genomic_DNA"/>
</dbReference>
<feature type="binding site" evidence="1">
    <location>
        <position position="101"/>
    </location>
    <ligand>
        <name>ATP</name>
        <dbReference type="ChEBI" id="CHEBI:30616"/>
    </ligand>
</feature>
<feature type="signal peptide" evidence="2">
    <location>
        <begin position="1"/>
        <end position="17"/>
    </location>
</feature>
<dbReference type="Proteomes" id="UP001152797">
    <property type="component" value="Unassembled WGS sequence"/>
</dbReference>
<dbReference type="InterPro" id="IPR011009">
    <property type="entry name" value="Kinase-like_dom_sf"/>
</dbReference>
<feature type="chain" id="PRO_5043269679" evidence="2">
    <location>
        <begin position="18"/>
        <end position="198"/>
    </location>
</feature>